<dbReference type="PIRSF" id="PIRSF031900">
    <property type="entry name" value="UCP031900"/>
    <property type="match status" value="1"/>
</dbReference>
<organism evidence="2 3">
    <name type="scientific">Sphingomonas psychrotolerans</name>
    <dbReference type="NCBI Taxonomy" id="1327635"/>
    <lineage>
        <taxon>Bacteria</taxon>
        <taxon>Pseudomonadati</taxon>
        <taxon>Pseudomonadota</taxon>
        <taxon>Alphaproteobacteria</taxon>
        <taxon>Sphingomonadales</taxon>
        <taxon>Sphingomonadaceae</taxon>
        <taxon>Sphingomonas</taxon>
    </lineage>
</organism>
<gene>
    <name evidence="2" type="ORF">CVN68_18375</name>
</gene>
<dbReference type="EMBL" id="CP024923">
    <property type="protein sequence ID" value="ATY33678.1"/>
    <property type="molecule type" value="Genomic_DNA"/>
</dbReference>
<dbReference type="AlphaFoldDB" id="A0A2K8MIG0"/>
<evidence type="ECO:0000259" key="1">
    <source>
        <dbReference type="Pfam" id="PF13449"/>
    </source>
</evidence>
<accession>A0A2K8MIG0</accession>
<sequence length="341" mass="37257">MRFAVPLSSLLMLSVTASGIEPRQILGDRPKMIATPVPLDPSDPARTRLGALIWLGGLNLRSDDPAFGGFSAMRVVGDRFTLLSDGGNLVTFRMGADLRPRELRFADLPGPGTGAIKRHRDSESLAWDPATGRAWIGFENRNAIWRYDSSLTRAERSVQPAAMADWSIAGGAEAMVRLRSGEFLVISETARPRGRPDARIVLRFAGDPTERVRAPERLAYVPPANYDPTDMAELPDGRLLVLNRRLTLSGLFTAKLVLIDMRGLRAGTVARGVELATFQRPVQHDNFEALAVTREGADTIVWIASDDNGEIWEQSLLLKFRLDLKANPGQAKSPPPAKGTG</sequence>
<evidence type="ECO:0000313" key="3">
    <source>
        <dbReference type="Proteomes" id="UP000229081"/>
    </source>
</evidence>
<proteinExistence type="predicted"/>
<protein>
    <recommendedName>
        <fullName evidence="1">Phytase-like domain-containing protein</fullName>
    </recommendedName>
</protein>
<feature type="domain" description="Phytase-like" evidence="1">
    <location>
        <begin position="66"/>
        <end position="309"/>
    </location>
</feature>
<dbReference type="InterPro" id="IPR027372">
    <property type="entry name" value="Phytase-like_dom"/>
</dbReference>
<evidence type="ECO:0000313" key="2">
    <source>
        <dbReference type="EMBL" id="ATY33678.1"/>
    </source>
</evidence>
<reference evidence="2 3" key="1">
    <citation type="submission" date="2017-11" db="EMBL/GenBank/DDBJ databases">
        <title>Complete genome sequence of Sphingomonas sp. Strain Cra20, a psychrotolerant potential plant growth promoting rhizobacteria.</title>
        <authorList>
            <person name="Luo Y."/>
        </authorList>
    </citation>
    <scope>NUCLEOTIDE SEQUENCE [LARGE SCALE GENOMIC DNA]</scope>
    <source>
        <strain evidence="2 3">Cra20</strain>
    </source>
</reference>
<dbReference type="InterPro" id="IPR014567">
    <property type="entry name" value="UCP031900"/>
</dbReference>
<dbReference type="SUPFAM" id="SSF50956">
    <property type="entry name" value="Thermostable phytase (3-phytase)"/>
    <property type="match status" value="1"/>
</dbReference>
<keyword evidence="3" id="KW-1185">Reference proteome</keyword>
<dbReference type="Pfam" id="PF13449">
    <property type="entry name" value="Phytase-like"/>
    <property type="match status" value="1"/>
</dbReference>
<dbReference type="RefSeq" id="WP_100283477.1">
    <property type="nucleotide sequence ID" value="NZ_CP024923.1"/>
</dbReference>
<name>A0A2K8MIG0_9SPHN</name>
<dbReference type="KEGG" id="sphc:CVN68_18375"/>
<dbReference type="OrthoDB" id="9798693at2"/>
<dbReference type="Proteomes" id="UP000229081">
    <property type="component" value="Chromosome"/>
</dbReference>